<sequence>MLVPSPGTRDKQDKPNMKSQDIGLLLKLRAMEISQKRAGTLEQEADESLTSDQALYDFTARGLEVETGISKTQLNLALNRCLDVGLAYRDRQTGMPRANAQALFDFIVHGVRYVFPARKGELTRGTATAFSAPMLRSRLLNAGELELVWPDAYGKTMGQAVEPLFKSCPQAVERDPLLYELLALVDAVRLGQPRERKLAIELLHERLVAG</sequence>
<keyword evidence="2" id="KW-1185">Reference proteome</keyword>
<dbReference type="Proteomes" id="UP000077521">
    <property type="component" value="Unassembled WGS sequence"/>
</dbReference>
<name>A0A8T8SGS7_9BASI</name>
<reference evidence="1" key="2">
    <citation type="journal article" date="2019" name="IMA Fungus">
        <title>Genome sequencing and comparison of five Tilletia species to identify candidate genes for the detection of regulated species infecting wheat.</title>
        <authorList>
            <person name="Nguyen H.D.T."/>
            <person name="Sultana T."/>
            <person name="Kesanakurti P."/>
            <person name="Hambleton S."/>
        </authorList>
    </citation>
    <scope>NUCLEOTIDE SEQUENCE</scope>
    <source>
        <strain evidence="1">DAOMC 236416</strain>
    </source>
</reference>
<comment type="caution">
    <text evidence="1">The sequence shown here is derived from an EMBL/GenBank/DDBJ whole genome shotgun (WGS) entry which is preliminary data.</text>
</comment>
<evidence type="ECO:0000313" key="2">
    <source>
        <dbReference type="Proteomes" id="UP000077521"/>
    </source>
</evidence>
<dbReference type="EMBL" id="LWDF02001176">
    <property type="protein sequence ID" value="KAE8240011.1"/>
    <property type="molecule type" value="Genomic_DNA"/>
</dbReference>
<gene>
    <name evidence="1" type="ORF">A4X13_0g7981</name>
</gene>
<organism evidence="1 2">
    <name type="scientific">Tilletia indica</name>
    <dbReference type="NCBI Taxonomy" id="43049"/>
    <lineage>
        <taxon>Eukaryota</taxon>
        <taxon>Fungi</taxon>
        <taxon>Dikarya</taxon>
        <taxon>Basidiomycota</taxon>
        <taxon>Ustilaginomycotina</taxon>
        <taxon>Exobasidiomycetes</taxon>
        <taxon>Tilletiales</taxon>
        <taxon>Tilletiaceae</taxon>
        <taxon>Tilletia</taxon>
    </lineage>
</organism>
<reference evidence="1" key="1">
    <citation type="submission" date="2016-04" db="EMBL/GenBank/DDBJ databases">
        <authorList>
            <person name="Nguyen H.D."/>
            <person name="Samba Siva P."/>
            <person name="Cullis J."/>
            <person name="Levesque C.A."/>
            <person name="Hambleton S."/>
        </authorList>
    </citation>
    <scope>NUCLEOTIDE SEQUENCE</scope>
    <source>
        <strain evidence="1">DAOMC 236416</strain>
    </source>
</reference>
<evidence type="ECO:0000313" key="1">
    <source>
        <dbReference type="EMBL" id="KAE8240011.1"/>
    </source>
</evidence>
<protein>
    <submittedName>
        <fullName evidence="1">Uncharacterized protein</fullName>
    </submittedName>
</protein>
<accession>A0A8T8SGS7</accession>
<proteinExistence type="predicted"/>
<dbReference type="AlphaFoldDB" id="A0A8T8SGS7"/>